<evidence type="ECO:0000313" key="3">
    <source>
        <dbReference type="Proteomes" id="UP000596248"/>
    </source>
</evidence>
<dbReference type="PANTHER" id="PTHR43242:SF1">
    <property type="entry name" value="NAD(P)-BINDING ROSSMANN-FOLD SUPERFAMILY PROTEIN"/>
    <property type="match status" value="1"/>
</dbReference>
<organism evidence="2 3">
    <name type="scientific">Brevibacillus choshinensis</name>
    <dbReference type="NCBI Taxonomy" id="54911"/>
    <lineage>
        <taxon>Bacteria</taxon>
        <taxon>Bacillati</taxon>
        <taxon>Bacillota</taxon>
        <taxon>Bacilli</taxon>
        <taxon>Bacillales</taxon>
        <taxon>Paenibacillaceae</taxon>
        <taxon>Brevibacillus</taxon>
    </lineage>
</organism>
<gene>
    <name evidence="2" type="ORF">JNE38_23285</name>
</gene>
<dbReference type="SUPFAM" id="SSF51735">
    <property type="entry name" value="NAD(P)-binding Rossmann-fold domains"/>
    <property type="match status" value="1"/>
</dbReference>
<dbReference type="InterPro" id="IPR029903">
    <property type="entry name" value="RmlD-like-bd"/>
</dbReference>
<proteinExistence type="predicted"/>
<evidence type="ECO:0000259" key="1">
    <source>
        <dbReference type="Pfam" id="PF04321"/>
    </source>
</evidence>
<protein>
    <submittedName>
        <fullName evidence="2">Sugar nucleotide-binding protein</fullName>
    </submittedName>
</protein>
<keyword evidence="3" id="KW-1185">Reference proteome</keyword>
<dbReference type="RefSeq" id="WP_203353495.1">
    <property type="nucleotide sequence ID" value="NZ_CP069127.1"/>
</dbReference>
<dbReference type="Proteomes" id="UP000596248">
    <property type="component" value="Chromosome"/>
</dbReference>
<dbReference type="EMBL" id="CP069127">
    <property type="protein sequence ID" value="QRG66429.1"/>
    <property type="molecule type" value="Genomic_DNA"/>
</dbReference>
<accession>A0ABX7FL57</accession>
<dbReference type="Pfam" id="PF04321">
    <property type="entry name" value="RmlD_sub_bind"/>
    <property type="match status" value="1"/>
</dbReference>
<dbReference type="PANTHER" id="PTHR43242">
    <property type="entry name" value="NAD(P)-BINDING ROSSMANN-FOLD SUPERFAMILY PROTEIN"/>
    <property type="match status" value="1"/>
</dbReference>
<dbReference type="InterPro" id="IPR036291">
    <property type="entry name" value="NAD(P)-bd_dom_sf"/>
</dbReference>
<feature type="domain" description="RmlD-like substrate binding" evidence="1">
    <location>
        <begin position="5"/>
        <end position="277"/>
    </location>
</feature>
<reference evidence="2 3" key="1">
    <citation type="submission" date="2021-01" db="EMBL/GenBank/DDBJ databases">
        <title>Identification of strong promoters based on the transcriptome of Brevibacillus choshinensis.</title>
        <authorList>
            <person name="Yao D."/>
            <person name="Zhang K."/>
            <person name="Wu J."/>
        </authorList>
    </citation>
    <scope>NUCLEOTIDE SEQUENCE [LARGE SCALE GENOMIC DNA]</scope>
    <source>
        <strain evidence="2 3">HPD31-SP3</strain>
    </source>
</reference>
<name>A0ABX7FL57_BRECH</name>
<sequence>MAKRRVLLLGASGYLGAQILQELRHDQANEIVGTCYSSSVHADLARIDVKDDRSFAALINRLQPDVVVWSLRGVDSVDALELIEQGMETLLKSVPEHSKIMYLSTDGVFGQKTGPFTEEEETGLLDERNPLAGYCLAKIKGEELVRGRSENHLILRYGPIYGKNGADVWDKRVSSLASELEGREVVRTGNLFKSFVHVEDLARAIAELVPSAYTGTLHLGPARKESYYSFCRKMAARLGLNPDLVKEDVLSEERARELGIPLDTSLDASRARALLKTAFRSL</sequence>
<evidence type="ECO:0000313" key="2">
    <source>
        <dbReference type="EMBL" id="QRG66429.1"/>
    </source>
</evidence>
<dbReference type="Gene3D" id="3.40.50.720">
    <property type="entry name" value="NAD(P)-binding Rossmann-like Domain"/>
    <property type="match status" value="1"/>
</dbReference>